<name>A0A7W4JXR2_9PROT</name>
<dbReference type="Proteomes" id="UP000530320">
    <property type="component" value="Unassembled WGS sequence"/>
</dbReference>
<gene>
    <name evidence="1" type="ORF">HLH44_04065</name>
</gene>
<sequence>MPRFPVLSAFPVLVPVGVISVSFRNDWGGACLNACIRTGEDAGKILNESISIEPAFGGNALEWVGPLVGEILDFS</sequence>
<protein>
    <submittedName>
        <fullName evidence="1">Uncharacterized protein</fullName>
    </submittedName>
</protein>
<organism evidence="1 2">
    <name type="scientific">Gluconacetobacter dulcium</name>
    <dbReference type="NCBI Taxonomy" id="2729096"/>
    <lineage>
        <taxon>Bacteria</taxon>
        <taxon>Pseudomonadati</taxon>
        <taxon>Pseudomonadota</taxon>
        <taxon>Alphaproteobacteria</taxon>
        <taxon>Acetobacterales</taxon>
        <taxon>Acetobacteraceae</taxon>
        <taxon>Gluconacetobacter</taxon>
    </lineage>
</organism>
<accession>A0A7W4JXR2</accession>
<comment type="caution">
    <text evidence="1">The sequence shown here is derived from an EMBL/GenBank/DDBJ whole genome shotgun (WGS) entry which is preliminary data.</text>
</comment>
<dbReference type="RefSeq" id="WP_183008218.1">
    <property type="nucleotide sequence ID" value="NZ_JABEQP010000002.1"/>
</dbReference>
<dbReference type="EMBL" id="JABEQP010000002">
    <property type="protein sequence ID" value="MBB2196648.1"/>
    <property type="molecule type" value="Genomic_DNA"/>
</dbReference>
<proteinExistence type="predicted"/>
<evidence type="ECO:0000313" key="2">
    <source>
        <dbReference type="Proteomes" id="UP000530320"/>
    </source>
</evidence>
<reference evidence="1 2" key="1">
    <citation type="submission" date="2020-04" db="EMBL/GenBank/DDBJ databases">
        <title>Description of novel Gluconacetobacter.</title>
        <authorList>
            <person name="Sombolestani A."/>
        </authorList>
    </citation>
    <scope>NUCLEOTIDE SEQUENCE [LARGE SCALE GENOMIC DNA]</scope>
    <source>
        <strain evidence="1 2">LMG 22058</strain>
    </source>
</reference>
<dbReference type="AlphaFoldDB" id="A0A7W4JXR2"/>
<evidence type="ECO:0000313" key="1">
    <source>
        <dbReference type="EMBL" id="MBB2196648.1"/>
    </source>
</evidence>